<name>A0A172TZ09_9BACT</name>
<dbReference type="OrthoDB" id="1491239at2"/>
<evidence type="ECO:0000313" key="1">
    <source>
        <dbReference type="EMBL" id="ANE51987.1"/>
    </source>
</evidence>
<dbReference type="SUPFAM" id="SSF56935">
    <property type="entry name" value="Porins"/>
    <property type="match status" value="1"/>
</dbReference>
<sequence length="445" mass="48995">MVQVLFTTAGLLSVPQLFAQDNSPYSRFGLGDVVPNTNISNRAMGGIQAGYADPLSVNFSNPASYSNFVGYVTPGTNKMQNGRVILDAGINLESRTLRNPNQADKFSSTNGLFSYLQVGMPLRKGWGLSFGLRPVTRISYNVVERSRIPNEDSILTANTGNGGSYLPSIGTGVAIKNLSLGVNIGYLFGDRERSIRRAIISNEVEYKNANFTTRSSYGNLVFSGGAQYKINLVKTATRTTVLRLGASGNIKQTLKGSQDIITETFMRDQNTGDIRLDSVYDKTIRNGKVEFPASYTAGFVVENQTQKGGGWMAGADFVQTKWSDYSFFGESGSVQDSWQIRAGGQIRPEPTRAYFSNVAYRAGFFTGIDYITSGTKDLPLWGVSMGMGLPVFNYNRLSPGQYSVVNLTLEYTKRGNNDNILKENLFRVSIGLNFSDLWFTKRKYD</sequence>
<reference evidence="2" key="1">
    <citation type="submission" date="2015-01" db="EMBL/GenBank/DDBJ databases">
        <title>Flavisolibacter sp./LCS9/ whole genome sequencing.</title>
        <authorList>
            <person name="Kim M.K."/>
            <person name="Srinivasan S."/>
            <person name="Lee J.-J."/>
        </authorList>
    </citation>
    <scope>NUCLEOTIDE SEQUENCE [LARGE SCALE GENOMIC DNA]</scope>
    <source>
        <strain evidence="2">LCS9</strain>
    </source>
</reference>
<dbReference type="EMBL" id="CP011390">
    <property type="protein sequence ID" value="ANE51987.1"/>
    <property type="molecule type" value="Genomic_DNA"/>
</dbReference>
<dbReference type="Gene3D" id="2.40.160.60">
    <property type="entry name" value="Outer membrane protein transport protein (OMPP1/FadL/TodX)"/>
    <property type="match status" value="1"/>
</dbReference>
<dbReference type="PATRIC" id="fig|1492898.3.peg.3758"/>
<dbReference type="Proteomes" id="UP000077177">
    <property type="component" value="Chromosome"/>
</dbReference>
<evidence type="ECO:0008006" key="3">
    <source>
        <dbReference type="Google" id="ProtNLM"/>
    </source>
</evidence>
<accession>A0A172TZ09</accession>
<keyword evidence="2" id="KW-1185">Reference proteome</keyword>
<evidence type="ECO:0000313" key="2">
    <source>
        <dbReference type="Proteomes" id="UP000077177"/>
    </source>
</evidence>
<organism evidence="1 2">
    <name type="scientific">Flavisolibacter tropicus</name>
    <dbReference type="NCBI Taxonomy" id="1492898"/>
    <lineage>
        <taxon>Bacteria</taxon>
        <taxon>Pseudomonadati</taxon>
        <taxon>Bacteroidota</taxon>
        <taxon>Chitinophagia</taxon>
        <taxon>Chitinophagales</taxon>
        <taxon>Chitinophagaceae</taxon>
        <taxon>Flavisolibacter</taxon>
    </lineage>
</organism>
<dbReference type="RefSeq" id="WP_066406128.1">
    <property type="nucleotide sequence ID" value="NZ_CP011390.1"/>
</dbReference>
<gene>
    <name evidence="1" type="ORF">SY85_17290</name>
</gene>
<proteinExistence type="predicted"/>
<reference evidence="1 2" key="2">
    <citation type="journal article" date="2016" name="Int. J. Syst. Evol. Microbiol.">
        <title>Flavisolibacter tropicus sp. nov., isolated from tropical soil.</title>
        <authorList>
            <person name="Lee J.J."/>
            <person name="Kang M.S."/>
            <person name="Kim G.S."/>
            <person name="Lee C.S."/>
            <person name="Lim S."/>
            <person name="Lee J."/>
            <person name="Roh S.H."/>
            <person name="Kang H."/>
            <person name="Ha J.M."/>
            <person name="Bae S."/>
            <person name="Jung H.Y."/>
            <person name="Kim M.K."/>
        </authorList>
    </citation>
    <scope>NUCLEOTIDE SEQUENCE [LARGE SCALE GENOMIC DNA]</scope>
    <source>
        <strain evidence="1 2">LCS9</strain>
    </source>
</reference>
<dbReference type="KEGG" id="fla:SY85_17290"/>
<protein>
    <recommendedName>
        <fullName evidence="3">Aromatic hydrocarbon degradation membrane protein</fullName>
    </recommendedName>
</protein>
<dbReference type="STRING" id="1492898.SY85_17290"/>
<dbReference type="AlphaFoldDB" id="A0A172TZ09"/>